<evidence type="ECO:0000256" key="11">
    <source>
        <dbReference type="HAMAP-Rule" id="MF_00137"/>
    </source>
</evidence>
<keyword evidence="5 11" id="KW-0658">Purine biosynthesis</keyword>
<evidence type="ECO:0000256" key="9">
    <source>
        <dbReference type="ARBA" id="ARBA00023268"/>
    </source>
</evidence>
<dbReference type="PANTHER" id="PTHR43599:SF3">
    <property type="entry name" value="SI:DKEY-6E2.2"/>
    <property type="match status" value="1"/>
</dbReference>
<name>A0A328VNC3_9CHLR</name>
<keyword evidence="7 11" id="KW-0067">ATP-binding</keyword>
<dbReference type="UniPathway" id="UPA00074">
    <property type="reaction ID" value="UER00131"/>
</dbReference>
<dbReference type="Proteomes" id="UP000248706">
    <property type="component" value="Unassembled WGS sequence"/>
</dbReference>
<dbReference type="HAMAP" id="MF_00137">
    <property type="entry name" value="SAICAR_synth"/>
    <property type="match status" value="1"/>
</dbReference>
<evidence type="ECO:0000256" key="10">
    <source>
        <dbReference type="ARBA" id="ARBA00048475"/>
    </source>
</evidence>
<sequence>MSTGNEEQVTFGPLLAEGKTKQIYAHPEDPNLVYMVSKDQITAGDGARRDELAGKGRWSTITTANVFRLLNAAGIPTHFVRQINDTTLLVKRCQMVPIEHVQRRIATGSYLKRNPEVSEGTRFDPVVIETFLKDDARHDPQIWDEDIINMGLATAEEIAWMAEQGRRVFETLERAWASVDVTLVDLKIEFGRDSEGKLLVADVIDNDSWRLWPGGDKNRMLDKQVYRNLKEVTEQDLQGIADRYALVADLTGKLRI</sequence>
<dbReference type="FunFam" id="3.30.470.20:FF:000020">
    <property type="entry name" value="Probable multifunctional protein ADE2"/>
    <property type="match status" value="1"/>
</dbReference>
<comment type="pathway">
    <text evidence="1 11">Purine metabolism; IMP biosynthesis via de novo pathway; 5-amino-1-(5-phospho-D-ribosyl)imidazole-4-carboxamide from 5-amino-1-(5-phospho-D-ribosyl)imidazole-4-carboxylate: step 1/2.</text>
</comment>
<dbReference type="PROSITE" id="PS01058">
    <property type="entry name" value="SAICAR_SYNTHETASE_2"/>
    <property type="match status" value="1"/>
</dbReference>
<dbReference type="GO" id="GO:0005524">
    <property type="term" value="F:ATP binding"/>
    <property type="evidence" value="ECO:0007669"/>
    <property type="project" value="UniProtKB-KW"/>
</dbReference>
<organism evidence="13 14">
    <name type="scientific">Thermogemmatispora tikiterensis</name>
    <dbReference type="NCBI Taxonomy" id="1825093"/>
    <lineage>
        <taxon>Bacteria</taxon>
        <taxon>Bacillati</taxon>
        <taxon>Chloroflexota</taxon>
        <taxon>Ktedonobacteria</taxon>
        <taxon>Thermogemmatisporales</taxon>
        <taxon>Thermogemmatisporaceae</taxon>
        <taxon>Thermogemmatispora</taxon>
    </lineage>
</organism>
<keyword evidence="3 11" id="KW-0436">Ligase</keyword>
<keyword evidence="14" id="KW-1185">Reference proteome</keyword>
<evidence type="ECO:0000313" key="14">
    <source>
        <dbReference type="Proteomes" id="UP000248706"/>
    </source>
</evidence>
<comment type="similarity">
    <text evidence="11">Belongs to the SAICAR synthetase family.</text>
</comment>
<keyword evidence="4 11" id="KW-0547">Nucleotide-binding</keyword>
<keyword evidence="8" id="KW-0456">Lyase</keyword>
<keyword evidence="6" id="KW-0210">Decarboxylase</keyword>
<dbReference type="Gene3D" id="3.30.470.20">
    <property type="entry name" value="ATP-grasp fold, B domain"/>
    <property type="match status" value="1"/>
</dbReference>
<gene>
    <name evidence="11" type="primary">purC</name>
    <name evidence="13" type="ORF">A4R35_13860</name>
</gene>
<evidence type="ECO:0000256" key="7">
    <source>
        <dbReference type="ARBA" id="ARBA00022840"/>
    </source>
</evidence>
<dbReference type="EMBL" id="MCIF01000002">
    <property type="protein sequence ID" value="RAQ96624.1"/>
    <property type="molecule type" value="Genomic_DNA"/>
</dbReference>
<dbReference type="GO" id="GO:0006189">
    <property type="term" value="P:'de novo' IMP biosynthetic process"/>
    <property type="evidence" value="ECO:0007669"/>
    <property type="project" value="UniProtKB-UniRule"/>
</dbReference>
<evidence type="ECO:0000313" key="13">
    <source>
        <dbReference type="EMBL" id="RAQ96624.1"/>
    </source>
</evidence>
<dbReference type="Gene3D" id="3.30.200.20">
    <property type="entry name" value="Phosphorylase Kinase, domain 1"/>
    <property type="match status" value="1"/>
</dbReference>
<dbReference type="PANTHER" id="PTHR43599">
    <property type="entry name" value="MULTIFUNCTIONAL PROTEIN ADE2"/>
    <property type="match status" value="1"/>
</dbReference>
<dbReference type="AlphaFoldDB" id="A0A328VNC3"/>
<evidence type="ECO:0000256" key="6">
    <source>
        <dbReference type="ARBA" id="ARBA00022793"/>
    </source>
</evidence>
<evidence type="ECO:0000256" key="1">
    <source>
        <dbReference type="ARBA" id="ARBA00004672"/>
    </source>
</evidence>
<dbReference type="InterPro" id="IPR028923">
    <property type="entry name" value="SAICAR_synt/ADE2_N"/>
</dbReference>
<reference evidence="13 14" key="1">
    <citation type="submission" date="2016-08" db="EMBL/GenBank/DDBJ databases">
        <title>Analysis of Carbohydrate Active Enzymes in Thermogemmatispora T81 Reveals Carbohydrate Degradation Ability.</title>
        <authorList>
            <person name="Tomazini A."/>
            <person name="Lal S."/>
            <person name="Stott M."/>
            <person name="Henrissat B."/>
            <person name="Polikarpov I."/>
            <person name="Sparling R."/>
            <person name="Levin D.B."/>
        </authorList>
    </citation>
    <scope>NUCLEOTIDE SEQUENCE [LARGE SCALE GENOMIC DNA]</scope>
    <source>
        <strain evidence="13 14">T81</strain>
    </source>
</reference>
<dbReference type="FunFam" id="3.30.200.20:FF:000183">
    <property type="entry name" value="Probable multifunctional protein ADE2"/>
    <property type="match status" value="1"/>
</dbReference>
<dbReference type="Pfam" id="PF01259">
    <property type="entry name" value="SAICAR_synt"/>
    <property type="match status" value="1"/>
</dbReference>
<dbReference type="EC" id="6.3.2.6" evidence="11"/>
<evidence type="ECO:0000256" key="8">
    <source>
        <dbReference type="ARBA" id="ARBA00023239"/>
    </source>
</evidence>
<feature type="domain" description="SAICAR synthetase/ADE2 N-terminal" evidence="12">
    <location>
        <begin position="15"/>
        <end position="237"/>
    </location>
</feature>
<accession>A0A328VNC3</accession>
<comment type="caution">
    <text evidence="13">The sequence shown here is derived from an EMBL/GenBank/DDBJ whole genome shotgun (WGS) entry which is preliminary data.</text>
</comment>
<dbReference type="SUPFAM" id="SSF56104">
    <property type="entry name" value="SAICAR synthase-like"/>
    <property type="match status" value="1"/>
</dbReference>
<comment type="catalytic activity">
    <reaction evidence="10 11">
        <text>5-amino-1-(5-phospho-D-ribosyl)imidazole-4-carboxylate + L-aspartate + ATP = (2S)-2-[5-amino-1-(5-phospho-beta-D-ribosyl)imidazole-4-carboxamido]succinate + ADP + phosphate + 2 H(+)</text>
        <dbReference type="Rhea" id="RHEA:22628"/>
        <dbReference type="ChEBI" id="CHEBI:15378"/>
        <dbReference type="ChEBI" id="CHEBI:29991"/>
        <dbReference type="ChEBI" id="CHEBI:30616"/>
        <dbReference type="ChEBI" id="CHEBI:43474"/>
        <dbReference type="ChEBI" id="CHEBI:58443"/>
        <dbReference type="ChEBI" id="CHEBI:77657"/>
        <dbReference type="ChEBI" id="CHEBI:456216"/>
        <dbReference type="EC" id="6.3.2.6"/>
    </reaction>
</comment>
<dbReference type="InterPro" id="IPR050089">
    <property type="entry name" value="SAICAR_synthetase"/>
</dbReference>
<proteinExistence type="inferred from homology"/>
<dbReference type="OrthoDB" id="9801549at2"/>
<comment type="pathway">
    <text evidence="2">Purine metabolism; IMP biosynthesis via de novo pathway; 5-amino-1-(5-phospho-D-ribosyl)imidazole-4-carboxylate from 5-amino-1-(5-phospho-D-ribosyl)imidazole (carboxylase route): step 1/1.</text>
</comment>
<evidence type="ECO:0000259" key="12">
    <source>
        <dbReference type="Pfam" id="PF01259"/>
    </source>
</evidence>
<evidence type="ECO:0000256" key="5">
    <source>
        <dbReference type="ARBA" id="ARBA00022755"/>
    </source>
</evidence>
<evidence type="ECO:0000256" key="2">
    <source>
        <dbReference type="ARBA" id="ARBA00004747"/>
    </source>
</evidence>
<keyword evidence="9" id="KW-0511">Multifunctional enzyme</keyword>
<evidence type="ECO:0000256" key="4">
    <source>
        <dbReference type="ARBA" id="ARBA00022741"/>
    </source>
</evidence>
<dbReference type="GO" id="GO:0016831">
    <property type="term" value="F:carboxy-lyase activity"/>
    <property type="evidence" value="ECO:0007669"/>
    <property type="project" value="UniProtKB-KW"/>
</dbReference>
<dbReference type="GO" id="GO:0004639">
    <property type="term" value="F:phosphoribosylaminoimidazolesuccinocarboxamide synthase activity"/>
    <property type="evidence" value="ECO:0007669"/>
    <property type="project" value="UniProtKB-UniRule"/>
</dbReference>
<dbReference type="InterPro" id="IPR018236">
    <property type="entry name" value="SAICAR_synthetase_CS"/>
</dbReference>
<dbReference type="CDD" id="cd01416">
    <property type="entry name" value="SAICAR_synt_Ade5"/>
    <property type="match status" value="1"/>
</dbReference>
<evidence type="ECO:0000256" key="3">
    <source>
        <dbReference type="ARBA" id="ARBA00022598"/>
    </source>
</evidence>
<protein>
    <recommendedName>
        <fullName evidence="11">Phosphoribosylaminoimidazole-succinocarboxamide synthase</fullName>
        <ecNumber evidence="11">6.3.2.6</ecNumber>
    </recommendedName>
    <alternativeName>
        <fullName evidence="11">SAICAR synthetase</fullName>
    </alternativeName>
</protein>